<proteinExistence type="predicted"/>
<feature type="signal peptide" evidence="1">
    <location>
        <begin position="1"/>
        <end position="28"/>
    </location>
</feature>
<feature type="chain" id="PRO_5043620061" evidence="1">
    <location>
        <begin position="29"/>
        <end position="217"/>
    </location>
</feature>
<reference evidence="2 3" key="1">
    <citation type="submission" date="2023-10" db="EMBL/GenBank/DDBJ databases">
        <title>Genome-Wide Identification Analysis in wild type Solanum Pinnatisectum Reveals Some Genes Defensing Phytophthora Infestans.</title>
        <authorList>
            <person name="Sun C."/>
        </authorList>
    </citation>
    <scope>NUCLEOTIDE SEQUENCE [LARGE SCALE GENOMIC DNA]</scope>
    <source>
        <strain evidence="2">LQN</strain>
        <tissue evidence="2">Leaf</tissue>
    </source>
</reference>
<evidence type="ECO:0000313" key="3">
    <source>
        <dbReference type="Proteomes" id="UP001311915"/>
    </source>
</evidence>
<keyword evidence="3" id="KW-1185">Reference proteome</keyword>
<dbReference type="Proteomes" id="UP001311915">
    <property type="component" value="Unassembled WGS sequence"/>
</dbReference>
<evidence type="ECO:0000256" key="1">
    <source>
        <dbReference type="SAM" id="SignalP"/>
    </source>
</evidence>
<name>A0AAV9KCF5_9SOLN</name>
<gene>
    <name evidence="2" type="ORF">R3W88_005429</name>
</gene>
<sequence length="217" mass="24914">MRRTGATPTIFLLFLFFLLLSKPSPCSSFSFPFSNYHAVFSLSHSLFSRVANLREARGDYDGAARARSIARKLENGMGIGFWKVMWNVGWDYARNYAWRDATSFEMFGAFSDLNEILRGLSDFSSVSSDRERVKWMNRNYENLFRVSKSLFGKFRKVFRQPQGPLKEVMETLQKEVLEGDLLKDCLELGSTDLKGLITVLKDISLKYTSTFSTRADL</sequence>
<keyword evidence="1" id="KW-0732">Signal</keyword>
<organism evidence="2 3">
    <name type="scientific">Solanum pinnatisectum</name>
    <name type="common">tansyleaf nightshade</name>
    <dbReference type="NCBI Taxonomy" id="50273"/>
    <lineage>
        <taxon>Eukaryota</taxon>
        <taxon>Viridiplantae</taxon>
        <taxon>Streptophyta</taxon>
        <taxon>Embryophyta</taxon>
        <taxon>Tracheophyta</taxon>
        <taxon>Spermatophyta</taxon>
        <taxon>Magnoliopsida</taxon>
        <taxon>eudicotyledons</taxon>
        <taxon>Gunneridae</taxon>
        <taxon>Pentapetalae</taxon>
        <taxon>asterids</taxon>
        <taxon>lamiids</taxon>
        <taxon>Solanales</taxon>
        <taxon>Solanaceae</taxon>
        <taxon>Solanoideae</taxon>
        <taxon>Solaneae</taxon>
        <taxon>Solanum</taxon>
    </lineage>
</organism>
<evidence type="ECO:0000313" key="2">
    <source>
        <dbReference type="EMBL" id="KAK4710916.1"/>
    </source>
</evidence>
<dbReference type="EMBL" id="JAWPEI010000011">
    <property type="protein sequence ID" value="KAK4710916.1"/>
    <property type="molecule type" value="Genomic_DNA"/>
</dbReference>
<dbReference type="AlphaFoldDB" id="A0AAV9KCF5"/>
<protein>
    <submittedName>
        <fullName evidence="2">Uncharacterized protein</fullName>
    </submittedName>
</protein>
<comment type="caution">
    <text evidence="2">The sequence shown here is derived from an EMBL/GenBank/DDBJ whole genome shotgun (WGS) entry which is preliminary data.</text>
</comment>
<accession>A0AAV9KCF5</accession>
<dbReference type="PANTHER" id="PTHR36806">
    <property type="entry name" value="ADENINE PHOSPHORIBOSYLTRANSFERASE"/>
    <property type="match status" value="1"/>
</dbReference>